<name>A0ABQ5XB80_9GAMM</name>
<sequence length="459" mass="50650">MTFATELERFGDRVAVQLASGEAYSYRELALRADSLFAPKYSGLVTPNPIAIECSNAIAPLAAYLGALRHRVPALLIDSDLDEPLREQLFARYDIGNVFRATGSWHQRAPDQHSKANTDLALLLSTSGSTGGPKLVRLSLDNLQANAEAIAKYLQLSTDDRPITSLPMHYSYGLSVINSHLLVGAPLLLTPESVTTRGFWNFFKEFGATSFSGVPTTYAMLKQMRFERMDLPSLRVMTQAGGRLAPDLVKWFGELAKVRQQRFFVMYGQTEATARISYVPPEHLLDKLESIGIAIPGGALELIGEGGEPIAEPDSVGELCYTGPNVMMGYALGPDDLALPDMQHGRLRTGDLAKRDRDGYFYIVGRLKRFIKVFGNRIGLDEIEHQLREDGFDAAVTGKDDLLVVAVRGEDVSPDDLAHRLSARYRIHKSAIRVRSVASFPLSSSGKVLYMDLLNELRE</sequence>
<evidence type="ECO:0000313" key="3">
    <source>
        <dbReference type="Proteomes" id="UP001156627"/>
    </source>
</evidence>
<keyword evidence="3" id="KW-1185">Reference proteome</keyword>
<dbReference type="SUPFAM" id="SSF56801">
    <property type="entry name" value="Acetyl-CoA synthetase-like"/>
    <property type="match status" value="1"/>
</dbReference>
<proteinExistence type="predicted"/>
<organism evidence="2 3">
    <name type="scientific">Dyella flagellata</name>
    <dbReference type="NCBI Taxonomy" id="1867833"/>
    <lineage>
        <taxon>Bacteria</taxon>
        <taxon>Pseudomonadati</taxon>
        <taxon>Pseudomonadota</taxon>
        <taxon>Gammaproteobacteria</taxon>
        <taxon>Lysobacterales</taxon>
        <taxon>Rhodanobacteraceae</taxon>
        <taxon>Dyella</taxon>
    </lineage>
</organism>
<dbReference type="InterPro" id="IPR042099">
    <property type="entry name" value="ANL_N_sf"/>
</dbReference>
<dbReference type="Pfam" id="PF00501">
    <property type="entry name" value="AMP-binding"/>
    <property type="match status" value="1"/>
</dbReference>
<accession>A0ABQ5XB80</accession>
<comment type="caution">
    <text evidence="2">The sequence shown here is derived from an EMBL/GenBank/DDBJ whole genome shotgun (WGS) entry which is preliminary data.</text>
</comment>
<dbReference type="Gene3D" id="3.30.300.30">
    <property type="match status" value="1"/>
</dbReference>
<gene>
    <name evidence="2" type="ORF">GCM10007898_21120</name>
</gene>
<reference evidence="3" key="1">
    <citation type="journal article" date="2019" name="Int. J. Syst. Evol. Microbiol.">
        <title>The Global Catalogue of Microorganisms (GCM) 10K type strain sequencing project: providing services to taxonomists for standard genome sequencing and annotation.</title>
        <authorList>
            <consortium name="The Broad Institute Genomics Platform"/>
            <consortium name="The Broad Institute Genome Sequencing Center for Infectious Disease"/>
            <person name="Wu L."/>
            <person name="Ma J."/>
        </authorList>
    </citation>
    <scope>NUCLEOTIDE SEQUENCE [LARGE SCALE GENOMIC DNA]</scope>
    <source>
        <strain evidence="3">NBRC 111981</strain>
    </source>
</reference>
<dbReference type="EMBL" id="BSOA01000018">
    <property type="protein sequence ID" value="GLQ88542.1"/>
    <property type="molecule type" value="Genomic_DNA"/>
</dbReference>
<dbReference type="Proteomes" id="UP001156627">
    <property type="component" value="Unassembled WGS sequence"/>
</dbReference>
<dbReference type="PANTHER" id="PTHR43767:SF10">
    <property type="entry name" value="SURFACTIN SYNTHASE SUBUNIT 1"/>
    <property type="match status" value="1"/>
</dbReference>
<dbReference type="PANTHER" id="PTHR43767">
    <property type="entry name" value="LONG-CHAIN-FATTY-ACID--COA LIGASE"/>
    <property type="match status" value="1"/>
</dbReference>
<feature type="domain" description="AMP-dependent synthetase/ligase" evidence="1">
    <location>
        <begin position="110"/>
        <end position="330"/>
    </location>
</feature>
<dbReference type="InterPro" id="IPR000873">
    <property type="entry name" value="AMP-dep_synth/lig_dom"/>
</dbReference>
<dbReference type="RefSeq" id="WP_284331983.1">
    <property type="nucleotide sequence ID" value="NZ_BSOA01000018.1"/>
</dbReference>
<dbReference type="InterPro" id="IPR045851">
    <property type="entry name" value="AMP-bd_C_sf"/>
</dbReference>
<evidence type="ECO:0000259" key="1">
    <source>
        <dbReference type="Pfam" id="PF00501"/>
    </source>
</evidence>
<evidence type="ECO:0000313" key="2">
    <source>
        <dbReference type="EMBL" id="GLQ88542.1"/>
    </source>
</evidence>
<dbReference type="InterPro" id="IPR050237">
    <property type="entry name" value="ATP-dep_AMP-bd_enzyme"/>
</dbReference>
<protein>
    <recommendedName>
        <fullName evidence="1">AMP-dependent synthetase/ligase domain-containing protein</fullName>
    </recommendedName>
</protein>
<dbReference type="Gene3D" id="3.40.50.12780">
    <property type="entry name" value="N-terminal domain of ligase-like"/>
    <property type="match status" value="1"/>
</dbReference>